<proteinExistence type="predicted"/>
<organism evidence="1 2">
    <name type="scientific">Pseudomonas fluorescens</name>
    <dbReference type="NCBI Taxonomy" id="294"/>
    <lineage>
        <taxon>Bacteria</taxon>
        <taxon>Pseudomonadati</taxon>
        <taxon>Pseudomonadota</taxon>
        <taxon>Gammaproteobacteria</taxon>
        <taxon>Pseudomonadales</taxon>
        <taxon>Pseudomonadaceae</taxon>
        <taxon>Pseudomonas</taxon>
    </lineage>
</organism>
<reference evidence="1 2" key="1">
    <citation type="submission" date="2019-09" db="EMBL/GenBank/DDBJ databases">
        <authorList>
            <person name="Chandra G."/>
            <person name="Truman W A."/>
        </authorList>
    </citation>
    <scope>NUCLEOTIDE SEQUENCE [LARGE SCALE GENOMIC DNA]</scope>
    <source>
        <strain evidence="1">PS710</strain>
    </source>
</reference>
<dbReference type="Proteomes" id="UP000381093">
    <property type="component" value="Unassembled WGS sequence"/>
</dbReference>
<sequence>MRDEHGNLLERHPKNGSAVPLPPAFSRTINRYLAYLDIDASQLLPALSLFLRENSLGAYDPRGLWRITCSISLESACRRNLGWARILKTLSKCCLLGLGAWLCELGCRKPSRPRGTRLGPAGFHPHACALRLLGIRAGCSIKGLTPGGRAGNSLPSPGFRGDELARLTVENTQANSGEGTT</sequence>
<evidence type="ECO:0000313" key="2">
    <source>
        <dbReference type="Proteomes" id="UP000381093"/>
    </source>
</evidence>
<name>A0A5E7DTF5_PSEFL</name>
<protein>
    <submittedName>
        <fullName evidence="1">Uncharacterized protein</fullName>
    </submittedName>
</protein>
<accession>A0A5E7DTF5</accession>
<dbReference type="EMBL" id="CABVHW010000015">
    <property type="protein sequence ID" value="VVO19791.1"/>
    <property type="molecule type" value="Genomic_DNA"/>
</dbReference>
<gene>
    <name evidence="1" type="ORF">PS710_04146</name>
</gene>
<evidence type="ECO:0000313" key="1">
    <source>
        <dbReference type="EMBL" id="VVO19791.1"/>
    </source>
</evidence>
<dbReference type="AlphaFoldDB" id="A0A5E7DTF5"/>